<sequence>MEGVVGDSLLNGGGWRLLQQETCDVDNYTFLDLYKSLVFMVALWVAGKVVTLVGAPPLVGQILTGVLLGPHLAQFVPWVGAWKLVGALGLMLLVVEAGIDVDLEMLRLIGLRGAVVAIMGSMVTLAMGFLVARHILGLDVKGSFVVGASVSPTSMGISLSVLRAGRLLNSPTGQLIIAAAVLDDILALILLSELSALENPTTWNIIKPIFSAVMLLFGFGFLAIYVIPVILSRFIYPRVPERHEENVSLGMLFLLTLGLAPAARASGGSHLLGCFIAGLSFCTSHQVEHVWVSQVKRILSWLLRIFFGCTIAFEVPVRAFASVEVVKNAFIILLALSGKMATFIWARPLTKFNALVVASAMSALGEFAFIVVVFAKQEEFITEDIAASIILTILITILVSPFCLRLIIHYFTRKSRRAAAKARDDTGDDAKGNPPLYYFMQTRCSGSIGLQDRLLRTLIDSGLQIVDIRSFHPRINDLDVDIIYEAFLCDENLRVPASRYRAPLPEEEKKIDLCLRTLHEELSEAIRDPENGAVRVGRWYAGIHSEEDEVDAEAAFGLAGKRMKDRNQEFETNVNRMHHDDDTHGLHGFVHRSMSDIDFFCRPSESSAGTGKASSSPQHHREMVAS</sequence>
<organism evidence="13 14">
    <name type="scientific">Hondaea fermentalgiana</name>
    <dbReference type="NCBI Taxonomy" id="2315210"/>
    <lineage>
        <taxon>Eukaryota</taxon>
        <taxon>Sar</taxon>
        <taxon>Stramenopiles</taxon>
        <taxon>Bigyra</taxon>
        <taxon>Labyrinthulomycetes</taxon>
        <taxon>Thraustochytrida</taxon>
        <taxon>Thraustochytriidae</taxon>
        <taxon>Hondaea</taxon>
    </lineage>
</organism>
<evidence type="ECO:0000256" key="4">
    <source>
        <dbReference type="ARBA" id="ARBA00022692"/>
    </source>
</evidence>
<feature type="transmembrane region" description="Helical" evidence="11">
    <location>
        <begin position="175"/>
        <end position="197"/>
    </location>
</feature>
<keyword evidence="3" id="KW-0050">Antiport</keyword>
<dbReference type="PANTHER" id="PTHR43562">
    <property type="entry name" value="NAPA-TYPE SODIUM/HYDROGEN ANTIPORTER"/>
    <property type="match status" value="1"/>
</dbReference>
<feature type="transmembrane region" description="Helical" evidence="11">
    <location>
        <begin position="111"/>
        <end position="132"/>
    </location>
</feature>
<dbReference type="GO" id="GO:0016020">
    <property type="term" value="C:membrane"/>
    <property type="evidence" value="ECO:0007669"/>
    <property type="project" value="UniProtKB-SubCell"/>
</dbReference>
<evidence type="ECO:0000256" key="10">
    <source>
        <dbReference type="SAM" id="MobiDB-lite"/>
    </source>
</evidence>
<dbReference type="InterPro" id="IPR038770">
    <property type="entry name" value="Na+/solute_symporter_sf"/>
</dbReference>
<dbReference type="Gene3D" id="1.20.1530.20">
    <property type="match status" value="1"/>
</dbReference>
<keyword evidence="5 11" id="KW-1133">Transmembrane helix</keyword>
<feature type="transmembrane region" description="Helical" evidence="11">
    <location>
        <begin position="247"/>
        <end position="263"/>
    </location>
</feature>
<feature type="transmembrane region" description="Helical" evidence="11">
    <location>
        <begin position="385"/>
        <end position="408"/>
    </location>
</feature>
<keyword evidence="8 11" id="KW-0472">Membrane</keyword>
<evidence type="ECO:0000256" key="2">
    <source>
        <dbReference type="ARBA" id="ARBA00022448"/>
    </source>
</evidence>
<feature type="transmembrane region" description="Helical" evidence="11">
    <location>
        <begin position="352"/>
        <end position="373"/>
    </location>
</feature>
<evidence type="ECO:0000313" key="13">
    <source>
        <dbReference type="EMBL" id="GBG30310.1"/>
    </source>
</evidence>
<feature type="domain" description="Cation/H+ exchanger transmembrane" evidence="12">
    <location>
        <begin position="42"/>
        <end position="405"/>
    </location>
</feature>
<dbReference type="AlphaFoldDB" id="A0A2R5GHF2"/>
<protein>
    <recommendedName>
        <fullName evidence="12">Cation/H+ exchanger transmembrane domain-containing protein</fullName>
    </recommendedName>
</protein>
<evidence type="ECO:0000256" key="9">
    <source>
        <dbReference type="ARBA" id="ARBA00023201"/>
    </source>
</evidence>
<feature type="transmembrane region" description="Helical" evidence="11">
    <location>
        <begin position="75"/>
        <end position="99"/>
    </location>
</feature>
<dbReference type="PANTHER" id="PTHR43562:SF3">
    <property type="entry name" value="SODIUM ION_PROTON EXCHANGER (EUROFUNG)"/>
    <property type="match status" value="1"/>
</dbReference>
<comment type="subcellular location">
    <subcellularLocation>
        <location evidence="1">Membrane</location>
        <topology evidence="1">Multi-pass membrane protein</topology>
    </subcellularLocation>
</comment>
<keyword evidence="6" id="KW-0915">Sodium</keyword>
<evidence type="ECO:0000256" key="1">
    <source>
        <dbReference type="ARBA" id="ARBA00004141"/>
    </source>
</evidence>
<dbReference type="Pfam" id="PF00999">
    <property type="entry name" value="Na_H_Exchanger"/>
    <property type="match status" value="1"/>
</dbReference>
<feature type="transmembrane region" description="Helical" evidence="11">
    <location>
        <begin position="209"/>
        <end position="235"/>
    </location>
</feature>
<dbReference type="GO" id="GO:1902600">
    <property type="term" value="P:proton transmembrane transport"/>
    <property type="evidence" value="ECO:0007669"/>
    <property type="project" value="InterPro"/>
</dbReference>
<dbReference type="OrthoDB" id="1288932at2759"/>
<dbReference type="GO" id="GO:0015297">
    <property type="term" value="F:antiporter activity"/>
    <property type="evidence" value="ECO:0007669"/>
    <property type="project" value="UniProtKB-KW"/>
</dbReference>
<gene>
    <name evidence="13" type="ORF">FCC1311_065292</name>
</gene>
<evidence type="ECO:0000313" key="14">
    <source>
        <dbReference type="Proteomes" id="UP000241890"/>
    </source>
</evidence>
<keyword evidence="14" id="KW-1185">Reference proteome</keyword>
<dbReference type="GO" id="GO:0006814">
    <property type="term" value="P:sodium ion transport"/>
    <property type="evidence" value="ECO:0007669"/>
    <property type="project" value="UniProtKB-KW"/>
</dbReference>
<dbReference type="EMBL" id="BEYU01000074">
    <property type="protein sequence ID" value="GBG30310.1"/>
    <property type="molecule type" value="Genomic_DNA"/>
</dbReference>
<evidence type="ECO:0000256" key="6">
    <source>
        <dbReference type="ARBA" id="ARBA00023053"/>
    </source>
</evidence>
<feature type="transmembrane region" description="Helical" evidence="11">
    <location>
        <begin position="325"/>
        <end position="345"/>
    </location>
</feature>
<dbReference type="InterPro" id="IPR006153">
    <property type="entry name" value="Cation/H_exchanger_TM"/>
</dbReference>
<proteinExistence type="predicted"/>
<feature type="compositionally biased region" description="Polar residues" evidence="10">
    <location>
        <begin position="605"/>
        <end position="617"/>
    </location>
</feature>
<feature type="transmembrane region" description="Helical" evidence="11">
    <location>
        <begin position="37"/>
        <end position="55"/>
    </location>
</feature>
<feature type="transmembrane region" description="Helical" evidence="11">
    <location>
        <begin position="144"/>
        <end position="163"/>
    </location>
</feature>
<evidence type="ECO:0000256" key="8">
    <source>
        <dbReference type="ARBA" id="ARBA00023136"/>
    </source>
</evidence>
<keyword evidence="4 11" id="KW-0812">Transmembrane</keyword>
<dbReference type="InParanoid" id="A0A2R5GHF2"/>
<keyword evidence="2" id="KW-0813">Transport</keyword>
<feature type="region of interest" description="Disordered" evidence="10">
    <location>
        <begin position="605"/>
        <end position="626"/>
    </location>
</feature>
<dbReference type="Proteomes" id="UP000241890">
    <property type="component" value="Unassembled WGS sequence"/>
</dbReference>
<evidence type="ECO:0000256" key="11">
    <source>
        <dbReference type="SAM" id="Phobius"/>
    </source>
</evidence>
<keyword evidence="7" id="KW-0406">Ion transport</keyword>
<comment type="caution">
    <text evidence="13">The sequence shown here is derived from an EMBL/GenBank/DDBJ whole genome shotgun (WGS) entry which is preliminary data.</text>
</comment>
<accession>A0A2R5GHF2</accession>
<reference evidence="13 14" key="1">
    <citation type="submission" date="2017-12" db="EMBL/GenBank/DDBJ databases">
        <title>Sequencing, de novo assembly and annotation of complete genome of a new Thraustochytrid species, strain FCC1311.</title>
        <authorList>
            <person name="Sedici K."/>
            <person name="Godart F."/>
            <person name="Aiese Cigliano R."/>
            <person name="Sanseverino W."/>
            <person name="Barakat M."/>
            <person name="Ortet P."/>
            <person name="Marechal E."/>
            <person name="Cagnac O."/>
            <person name="Amato A."/>
        </authorList>
    </citation>
    <scope>NUCLEOTIDE SEQUENCE [LARGE SCALE GENOMIC DNA]</scope>
</reference>
<evidence type="ECO:0000256" key="3">
    <source>
        <dbReference type="ARBA" id="ARBA00022449"/>
    </source>
</evidence>
<evidence type="ECO:0000259" key="12">
    <source>
        <dbReference type="Pfam" id="PF00999"/>
    </source>
</evidence>
<keyword evidence="9" id="KW-0739">Sodium transport</keyword>
<name>A0A2R5GHF2_9STRA</name>
<evidence type="ECO:0000256" key="5">
    <source>
        <dbReference type="ARBA" id="ARBA00022989"/>
    </source>
</evidence>
<evidence type="ECO:0000256" key="7">
    <source>
        <dbReference type="ARBA" id="ARBA00023065"/>
    </source>
</evidence>